<dbReference type="Pfam" id="PF00005">
    <property type="entry name" value="ABC_tran"/>
    <property type="match status" value="1"/>
</dbReference>
<keyword evidence="3" id="KW-0597">Phosphoprotein</keyword>
<evidence type="ECO:0000256" key="1">
    <source>
        <dbReference type="ARBA" id="ARBA00004141"/>
    </source>
</evidence>
<dbReference type="InterPro" id="IPR003439">
    <property type="entry name" value="ABC_transporter-like_ATP-bd"/>
</dbReference>
<protein>
    <submittedName>
        <fullName evidence="14">FHA domain-containing protein</fullName>
    </submittedName>
</protein>
<feature type="domain" description="FHA" evidence="12">
    <location>
        <begin position="150"/>
        <end position="200"/>
    </location>
</feature>
<dbReference type="PROSITE" id="PS50893">
    <property type="entry name" value="ABC_TRANSPORTER_2"/>
    <property type="match status" value="1"/>
</dbReference>
<dbReference type="SMART" id="SM00382">
    <property type="entry name" value="AAA"/>
    <property type="match status" value="1"/>
</dbReference>
<dbReference type="SUPFAM" id="SSF49879">
    <property type="entry name" value="SMAD/FHA domain"/>
    <property type="match status" value="2"/>
</dbReference>
<evidence type="ECO:0000256" key="9">
    <source>
        <dbReference type="ARBA" id="ARBA00023251"/>
    </source>
</evidence>
<dbReference type="InterPro" id="IPR003593">
    <property type="entry name" value="AAA+_ATPase"/>
</dbReference>
<feature type="transmembrane region" description="Helical" evidence="11">
    <location>
        <begin position="666"/>
        <end position="688"/>
    </location>
</feature>
<organism evidence="14 15">
    <name type="scientific">Luedemannella flava</name>
    <dbReference type="NCBI Taxonomy" id="349316"/>
    <lineage>
        <taxon>Bacteria</taxon>
        <taxon>Bacillati</taxon>
        <taxon>Actinomycetota</taxon>
        <taxon>Actinomycetes</taxon>
        <taxon>Micromonosporales</taxon>
        <taxon>Micromonosporaceae</taxon>
        <taxon>Luedemannella</taxon>
    </lineage>
</organism>
<dbReference type="SUPFAM" id="SSF52540">
    <property type="entry name" value="P-loop containing nucleoside triphosphate hydrolases"/>
    <property type="match status" value="1"/>
</dbReference>
<reference evidence="15" key="1">
    <citation type="journal article" date="2019" name="Int. J. Syst. Evol. Microbiol.">
        <title>The Global Catalogue of Microorganisms (GCM) 10K type strain sequencing project: providing services to taxonomists for standard genome sequencing and annotation.</title>
        <authorList>
            <consortium name="The Broad Institute Genomics Platform"/>
            <consortium name="The Broad Institute Genome Sequencing Center for Infectious Disease"/>
            <person name="Wu L."/>
            <person name="Ma J."/>
        </authorList>
    </citation>
    <scope>NUCLEOTIDE SEQUENCE [LARGE SCALE GENOMIC DNA]</scope>
    <source>
        <strain evidence="15">JCM 13250</strain>
    </source>
</reference>
<evidence type="ECO:0000256" key="7">
    <source>
        <dbReference type="ARBA" id="ARBA00022989"/>
    </source>
</evidence>
<dbReference type="PANTHER" id="PTHR48041">
    <property type="entry name" value="ABC TRANSPORTER G FAMILY MEMBER 28"/>
    <property type="match status" value="1"/>
</dbReference>
<feature type="transmembrane region" description="Helical" evidence="11">
    <location>
        <begin position="622"/>
        <end position="645"/>
    </location>
</feature>
<evidence type="ECO:0000256" key="3">
    <source>
        <dbReference type="ARBA" id="ARBA00022553"/>
    </source>
</evidence>
<evidence type="ECO:0000259" key="13">
    <source>
        <dbReference type="PROSITE" id="PS50893"/>
    </source>
</evidence>
<dbReference type="Proteomes" id="UP001500218">
    <property type="component" value="Unassembled WGS sequence"/>
</dbReference>
<evidence type="ECO:0000259" key="12">
    <source>
        <dbReference type="PROSITE" id="PS50006"/>
    </source>
</evidence>
<keyword evidence="9" id="KW-0046">Antibiotic resistance</keyword>
<dbReference type="InterPro" id="IPR000253">
    <property type="entry name" value="FHA_dom"/>
</dbReference>
<feature type="transmembrane region" description="Helical" evidence="11">
    <location>
        <begin position="785"/>
        <end position="807"/>
    </location>
</feature>
<keyword evidence="6" id="KW-0067">ATP-binding</keyword>
<keyword evidence="8 11" id="KW-0472">Membrane</keyword>
<feature type="region of interest" description="Disordered" evidence="10">
    <location>
        <begin position="503"/>
        <end position="522"/>
    </location>
</feature>
<proteinExistence type="predicted"/>
<evidence type="ECO:0000256" key="11">
    <source>
        <dbReference type="SAM" id="Phobius"/>
    </source>
</evidence>
<feature type="transmembrane region" description="Helical" evidence="11">
    <location>
        <begin position="577"/>
        <end position="596"/>
    </location>
</feature>
<keyword evidence="7 11" id="KW-1133">Transmembrane helix</keyword>
<keyword evidence="5" id="KW-0547">Nucleotide-binding</keyword>
<feature type="domain" description="FHA" evidence="12">
    <location>
        <begin position="25"/>
        <end position="74"/>
    </location>
</feature>
<evidence type="ECO:0000256" key="4">
    <source>
        <dbReference type="ARBA" id="ARBA00022692"/>
    </source>
</evidence>
<dbReference type="InterPro" id="IPR027417">
    <property type="entry name" value="P-loop_NTPase"/>
</dbReference>
<evidence type="ECO:0000256" key="8">
    <source>
        <dbReference type="ARBA" id="ARBA00023136"/>
    </source>
</evidence>
<dbReference type="InterPro" id="IPR008984">
    <property type="entry name" value="SMAD_FHA_dom_sf"/>
</dbReference>
<dbReference type="EMBL" id="BAAALT010000127">
    <property type="protein sequence ID" value="GAA1814167.1"/>
    <property type="molecule type" value="Genomic_DNA"/>
</dbReference>
<dbReference type="CDD" id="cd00060">
    <property type="entry name" value="FHA"/>
    <property type="match status" value="1"/>
</dbReference>
<dbReference type="Pfam" id="PF00498">
    <property type="entry name" value="FHA"/>
    <property type="match status" value="2"/>
</dbReference>
<comment type="caution">
    <text evidence="14">The sequence shown here is derived from an EMBL/GenBank/DDBJ whole genome shotgun (WGS) entry which is preliminary data.</text>
</comment>
<dbReference type="PROSITE" id="PS50006">
    <property type="entry name" value="FHA_DOMAIN"/>
    <property type="match status" value="2"/>
</dbReference>
<dbReference type="InterPro" id="IPR050352">
    <property type="entry name" value="ABCG_transporters"/>
</dbReference>
<dbReference type="Gene3D" id="3.40.50.300">
    <property type="entry name" value="P-loop containing nucleotide triphosphate hydrolases"/>
    <property type="match status" value="1"/>
</dbReference>
<comment type="subcellular location">
    <subcellularLocation>
        <location evidence="1">Membrane</location>
        <topology evidence="1">Multi-pass membrane protein</topology>
    </subcellularLocation>
</comment>
<sequence>MPATPQPLHVTTRGGTRTFNPGTTVVIGRDTAASVVVSHEKASRQHLTVHFTPEHGWVLTDSSSNGTFHNGQRVTQLVLTGSVAVLLGNVTEGERIDLVVGAPAATPTPTPTPAPTPVPGQRGPLVPGGTAPLSMSFGELSMVYEPTKRLRIGRAPDNDVVVNNLIASRYHAQLHADGRGGWIMEDLNSFNGTFVNGQRISRRVPVANGALITIAHHHFALVNGRLEEYVDDGRVSLTALNLRVVAGKQQLLDDISFQLEHNSLLAILGPTGAGKSTVMRVLTGTQAPANGSVLYNGRNLYAEYDELRYRIGYVPQDDILHSQLSVRKALNYAAKLRFPPDVSSAERGSRVEEVMSELGLSHRANLSVSRLSGGQRKRTSVALELLTRPSLLSLDEPTSGLDPGYERQVMTLLRDLARGGRTVITVTHNTESLDLCDRVLFLAPGGQVAYYGPPSEAREFFGTPHYPEVFTSLEEAAPGVAKAAYAASPKARQYLDQPLRRQLETAPPPPQTSAKAPTKAPVPSPFRQVFTLTGRYTNIIASDFRNTMLLLVQAPILGLLMMVALGKDGLRAGSPTVTGGGTVLLALVLGASYLGAGNAVREIVKERAILARERAAGLSPGAYLWSKVIVLGLLTIVQAIILVLMGTARQGGPAGGAFLSSGKLELIVVAALTGLAAMALGLLISSLVSNPDKALTILPVVLLAQFLLSGAFFDVNSSVLKPISYVTSARWGFAASASTADLQGLVPRTCGKPIDPSLPAGTKVIVSKADDPACDSTRKHDAKTWLLDLLAVVILTIIPLFIAWLLIRRVGQPRR</sequence>
<accession>A0ABP4YGR9</accession>
<dbReference type="InterPro" id="IPR013525">
    <property type="entry name" value="ABC2_TM"/>
</dbReference>
<keyword evidence="15" id="KW-1185">Reference proteome</keyword>
<dbReference type="Gene3D" id="2.60.200.20">
    <property type="match status" value="2"/>
</dbReference>
<evidence type="ECO:0000256" key="6">
    <source>
        <dbReference type="ARBA" id="ARBA00022840"/>
    </source>
</evidence>
<dbReference type="InterPro" id="IPR000412">
    <property type="entry name" value="ABC_2_transport"/>
</dbReference>
<dbReference type="PANTHER" id="PTHR48041:SF139">
    <property type="entry name" value="PROTEIN SCARLET"/>
    <property type="match status" value="1"/>
</dbReference>
<dbReference type="RefSeq" id="WP_344134013.1">
    <property type="nucleotide sequence ID" value="NZ_BAAALT010000127.1"/>
</dbReference>
<feature type="domain" description="ABC transporter" evidence="13">
    <location>
        <begin position="237"/>
        <end position="469"/>
    </location>
</feature>
<evidence type="ECO:0000256" key="2">
    <source>
        <dbReference type="ARBA" id="ARBA00022448"/>
    </source>
</evidence>
<dbReference type="Pfam" id="PF01061">
    <property type="entry name" value="ABC2_membrane"/>
    <property type="match status" value="1"/>
</dbReference>
<keyword evidence="2" id="KW-0813">Transport</keyword>
<evidence type="ECO:0000256" key="5">
    <source>
        <dbReference type="ARBA" id="ARBA00022741"/>
    </source>
</evidence>
<keyword evidence="4 11" id="KW-0812">Transmembrane</keyword>
<gene>
    <name evidence="14" type="ORF">GCM10009682_39000</name>
</gene>
<dbReference type="PRINTS" id="PR00164">
    <property type="entry name" value="ABC2TRNSPORT"/>
</dbReference>
<dbReference type="SMART" id="SM00240">
    <property type="entry name" value="FHA"/>
    <property type="match status" value="2"/>
</dbReference>
<feature type="transmembrane region" description="Helical" evidence="11">
    <location>
        <begin position="694"/>
        <end position="713"/>
    </location>
</feature>
<name>A0ABP4YGR9_9ACTN</name>
<evidence type="ECO:0000313" key="14">
    <source>
        <dbReference type="EMBL" id="GAA1814167.1"/>
    </source>
</evidence>
<evidence type="ECO:0000256" key="10">
    <source>
        <dbReference type="SAM" id="MobiDB-lite"/>
    </source>
</evidence>
<evidence type="ECO:0000313" key="15">
    <source>
        <dbReference type="Proteomes" id="UP001500218"/>
    </source>
</evidence>